<dbReference type="AlphaFoldDB" id="A0A1H0U2S0"/>
<feature type="signal peptide" evidence="1">
    <location>
        <begin position="1"/>
        <end position="30"/>
    </location>
</feature>
<keyword evidence="1" id="KW-0732">Signal</keyword>
<gene>
    <name evidence="2" type="ORF">SAMN04489708_11784</name>
</gene>
<protein>
    <submittedName>
        <fullName evidence="2">Uncharacterized protein</fullName>
    </submittedName>
</protein>
<proteinExistence type="predicted"/>
<evidence type="ECO:0000256" key="1">
    <source>
        <dbReference type="SAM" id="SignalP"/>
    </source>
</evidence>
<dbReference type="Proteomes" id="UP000199317">
    <property type="component" value="Unassembled WGS sequence"/>
</dbReference>
<organism evidence="2 3">
    <name type="scientific">Paracidovorax cattleyae</name>
    <dbReference type="NCBI Taxonomy" id="80868"/>
    <lineage>
        <taxon>Bacteria</taxon>
        <taxon>Pseudomonadati</taxon>
        <taxon>Pseudomonadota</taxon>
        <taxon>Betaproteobacteria</taxon>
        <taxon>Burkholderiales</taxon>
        <taxon>Comamonadaceae</taxon>
        <taxon>Paracidovorax</taxon>
    </lineage>
</organism>
<evidence type="ECO:0000313" key="3">
    <source>
        <dbReference type="Proteomes" id="UP000199317"/>
    </source>
</evidence>
<reference evidence="3" key="1">
    <citation type="submission" date="2016-10" db="EMBL/GenBank/DDBJ databases">
        <authorList>
            <person name="Varghese N."/>
            <person name="Submissions S."/>
        </authorList>
    </citation>
    <scope>NUCLEOTIDE SEQUENCE [LARGE SCALE GENOMIC DNA]</scope>
    <source>
        <strain evidence="3">DSM 17101</strain>
    </source>
</reference>
<feature type="chain" id="PRO_5011535570" evidence="1">
    <location>
        <begin position="31"/>
        <end position="242"/>
    </location>
</feature>
<dbReference type="EMBL" id="FNJL01000017">
    <property type="protein sequence ID" value="SDP60295.1"/>
    <property type="molecule type" value="Genomic_DNA"/>
</dbReference>
<sequence>MFLAFRDGFAASYAKVILPILFTGMQTAHAEPSQPKTTQEPRQVTSCGISFKLPRHLKITAPQRTVNTDGVEECEFQIEYAKRRVFEGTCREGDIRYPDSEKNECEWRPMDGPASQILVAKTNFDKDKKTVGGFTYKENKWENTEGARTTSEEVQLGNHYGHMSLATMVSHGTSWQRWGESVGYQITEYCCTVSKEVVLIQVSSDIAVYMAPPPRDTENGDECEIFCRSVRPAEPRQRAAVR</sequence>
<evidence type="ECO:0000313" key="2">
    <source>
        <dbReference type="EMBL" id="SDP60295.1"/>
    </source>
</evidence>
<name>A0A1H0U2S0_9BURK</name>
<keyword evidence="3" id="KW-1185">Reference proteome</keyword>
<dbReference type="RefSeq" id="WP_244160107.1">
    <property type="nucleotide sequence ID" value="NZ_FNJL01000017.1"/>
</dbReference>
<accession>A0A1H0U2S0</accession>